<dbReference type="Pfam" id="PF20209">
    <property type="entry name" value="DUF6570"/>
    <property type="match status" value="1"/>
</dbReference>
<reference evidence="2 3" key="1">
    <citation type="submission" date="2018-03" db="EMBL/GenBank/DDBJ databases">
        <title>Draft genome sequence of Rohu Carp (Labeo rohita).</title>
        <authorList>
            <person name="Das P."/>
            <person name="Kushwaha B."/>
            <person name="Joshi C.G."/>
            <person name="Kumar D."/>
            <person name="Nagpure N.S."/>
            <person name="Sahoo L."/>
            <person name="Das S.P."/>
            <person name="Bit A."/>
            <person name="Patnaik S."/>
            <person name="Meher P.K."/>
            <person name="Jayasankar P."/>
            <person name="Koringa P.G."/>
            <person name="Patel N.V."/>
            <person name="Hinsu A.T."/>
            <person name="Kumar R."/>
            <person name="Pandey M."/>
            <person name="Agarwal S."/>
            <person name="Srivastava S."/>
            <person name="Singh M."/>
            <person name="Iquebal M.A."/>
            <person name="Jaiswal S."/>
            <person name="Angadi U.B."/>
            <person name="Kumar N."/>
            <person name="Raza M."/>
            <person name="Shah T.M."/>
            <person name="Rai A."/>
            <person name="Jena J.K."/>
        </authorList>
    </citation>
    <scope>NUCLEOTIDE SEQUENCE [LARGE SCALE GENOMIC DNA]</scope>
    <source>
        <strain evidence="2">DASCIFA01</strain>
        <tissue evidence="2">Testis</tissue>
    </source>
</reference>
<gene>
    <name evidence="2" type="ORF">ROHU_023110</name>
</gene>
<feature type="domain" description="DUF6570" evidence="1">
    <location>
        <begin position="178"/>
        <end position="268"/>
    </location>
</feature>
<name>A0A498MSX5_LABRO</name>
<evidence type="ECO:0000313" key="2">
    <source>
        <dbReference type="EMBL" id="RXN22993.1"/>
    </source>
</evidence>
<accession>A0A498MSX5</accession>
<evidence type="ECO:0000313" key="3">
    <source>
        <dbReference type="Proteomes" id="UP000290572"/>
    </source>
</evidence>
<dbReference type="AlphaFoldDB" id="A0A498MSX5"/>
<dbReference type="EMBL" id="QBIY01012571">
    <property type="protein sequence ID" value="RXN22993.1"/>
    <property type="molecule type" value="Genomic_DNA"/>
</dbReference>
<dbReference type="STRING" id="84645.A0A498MSX5"/>
<dbReference type="Proteomes" id="UP000290572">
    <property type="component" value="Unassembled WGS sequence"/>
</dbReference>
<organism evidence="2 3">
    <name type="scientific">Labeo rohita</name>
    <name type="common">Indian major carp</name>
    <name type="synonym">Cyprinus rohita</name>
    <dbReference type="NCBI Taxonomy" id="84645"/>
    <lineage>
        <taxon>Eukaryota</taxon>
        <taxon>Metazoa</taxon>
        <taxon>Chordata</taxon>
        <taxon>Craniata</taxon>
        <taxon>Vertebrata</taxon>
        <taxon>Euteleostomi</taxon>
        <taxon>Actinopterygii</taxon>
        <taxon>Neopterygii</taxon>
        <taxon>Teleostei</taxon>
        <taxon>Ostariophysi</taxon>
        <taxon>Cypriniformes</taxon>
        <taxon>Cyprinidae</taxon>
        <taxon>Labeoninae</taxon>
        <taxon>Labeonini</taxon>
        <taxon>Labeo</taxon>
    </lineage>
</organism>
<keyword evidence="3" id="KW-1185">Reference proteome</keyword>
<proteinExistence type="predicted"/>
<comment type="caution">
    <text evidence="2">The sequence shown here is derived from an EMBL/GenBank/DDBJ whole genome shotgun (WGS) entry which is preliminary data.</text>
</comment>
<protein>
    <recommendedName>
        <fullName evidence="1">DUF6570 domain-containing protein</fullName>
    </recommendedName>
</protein>
<evidence type="ECO:0000259" key="1">
    <source>
        <dbReference type="Pfam" id="PF20209"/>
    </source>
</evidence>
<sequence length="361" mass="40259">MPRCDVKEDPVVSVSGEVIRAEVTVSQTCGNCKTAQVDFQPKAKFHRCCKCKILQKTGMYKPSAIANVTVLGDIGEMNVSANNSVLHRYLVNCGLSHLLQDAQDIEEHFLDCGVLKLHIQNDNVVAITNISEESLSTSEESTSEVSMPAAGEVRSVSATVQLQANVELPAMSATKKNIPFMKMLALPRGGQNGVHEPVTCVPSNVTEVVNVLPRSENDDFMIRVKLKRKLTYKGHYDYKFVNSDKIKRALVYLNENNKWYADVEYNNSWTNPLSKIEEIDEATNKSDLDISQDMCVDNEHNTENEDEITDETLHDRQQHGLFMDSCLQPVDIAQEVLDQHFDGIMSLAPAEGNNPVRLFNG</sequence>
<dbReference type="InterPro" id="IPR046700">
    <property type="entry name" value="DUF6570"/>
</dbReference>